<reference evidence="8" key="2">
    <citation type="submission" date="2013-04" db="UniProtKB">
        <authorList>
            <consortium name="EnsemblPlants"/>
        </authorList>
    </citation>
    <scope>IDENTIFICATION</scope>
</reference>
<protein>
    <recommendedName>
        <fullName evidence="7">HAT C-terminal dimerisation domain-containing protein</fullName>
    </recommendedName>
</protein>
<dbReference type="EnsemblPlants" id="OB12G16910.1">
    <property type="protein sequence ID" value="OB12G16910.1"/>
    <property type="gene ID" value="OB12G16910"/>
</dbReference>
<reference evidence="8" key="1">
    <citation type="journal article" date="2013" name="Nat. Commun.">
        <title>Whole-genome sequencing of Oryza brachyantha reveals mechanisms underlying Oryza genome evolution.</title>
        <authorList>
            <person name="Chen J."/>
            <person name="Huang Q."/>
            <person name="Gao D."/>
            <person name="Wang J."/>
            <person name="Lang Y."/>
            <person name="Liu T."/>
            <person name="Li B."/>
            <person name="Bai Z."/>
            <person name="Luis Goicoechea J."/>
            <person name="Liang C."/>
            <person name="Chen C."/>
            <person name="Zhang W."/>
            <person name="Sun S."/>
            <person name="Liao Y."/>
            <person name="Zhang X."/>
            <person name="Yang L."/>
            <person name="Song C."/>
            <person name="Wang M."/>
            <person name="Shi J."/>
            <person name="Liu G."/>
            <person name="Liu J."/>
            <person name="Zhou H."/>
            <person name="Zhou W."/>
            <person name="Yu Q."/>
            <person name="An N."/>
            <person name="Chen Y."/>
            <person name="Cai Q."/>
            <person name="Wang B."/>
            <person name="Liu B."/>
            <person name="Min J."/>
            <person name="Huang Y."/>
            <person name="Wu H."/>
            <person name="Li Z."/>
            <person name="Zhang Y."/>
            <person name="Yin Y."/>
            <person name="Song W."/>
            <person name="Jiang J."/>
            <person name="Jackson S.A."/>
            <person name="Wing R.A."/>
            <person name="Wang J."/>
            <person name="Chen M."/>
        </authorList>
    </citation>
    <scope>NUCLEOTIDE SEQUENCE [LARGE SCALE GENOMIC DNA]</scope>
    <source>
        <strain evidence="8">cv. IRGC 101232</strain>
    </source>
</reference>
<dbReference type="Proteomes" id="UP000006038">
    <property type="component" value="Chromosome 12"/>
</dbReference>
<organism evidence="8">
    <name type="scientific">Oryza brachyantha</name>
    <name type="common">malo sina</name>
    <dbReference type="NCBI Taxonomy" id="4533"/>
    <lineage>
        <taxon>Eukaryota</taxon>
        <taxon>Viridiplantae</taxon>
        <taxon>Streptophyta</taxon>
        <taxon>Embryophyta</taxon>
        <taxon>Tracheophyta</taxon>
        <taxon>Spermatophyta</taxon>
        <taxon>Magnoliopsida</taxon>
        <taxon>Liliopsida</taxon>
        <taxon>Poales</taxon>
        <taxon>Poaceae</taxon>
        <taxon>BOP clade</taxon>
        <taxon>Oryzoideae</taxon>
        <taxon>Oryzeae</taxon>
        <taxon>Oryzinae</taxon>
        <taxon>Oryza</taxon>
    </lineage>
</organism>
<dbReference type="Pfam" id="PF05699">
    <property type="entry name" value="Dimer_Tnp_hAT"/>
    <property type="match status" value="1"/>
</dbReference>
<dbReference type="GO" id="GO:0008270">
    <property type="term" value="F:zinc ion binding"/>
    <property type="evidence" value="ECO:0007669"/>
    <property type="project" value="UniProtKB-KW"/>
</dbReference>
<keyword evidence="3" id="KW-0863">Zinc-finger</keyword>
<name>J3NCI3_ORYBR</name>
<sequence>MDPHAAAPDGEDDEHETTTIRAAPSACSASYSGGCAKAWRKTKPRHRHADESATVDFSGGPVIPWSYDECDCRDELAAFVASHDLPVGIAGTRSFEAMVRRAFCPQYEGIDRVLTMNDISVAYDERAELLREEFSDGGFSFALSSSIWATSYHGMSYLSVSAHYLDEDYSLNKRVIGFRLIDSAPTAQRILDVARQYNIDNRVVSVTLGDGIANAETMTALAPLLRSYTGGFVFQQSCIFNILSDIVQAGMAEMAEPLGTIRTAIAYAFSSEVNFAAFGKYCDEHDPRMKLLGLEKALKFLGEALNVDYSSTYSQVADEFHQVLSMYEEKFGSTLRPPPSSPEWWKNNRQFFIVLAQLARDILAAPVSTVSSAEAFNINGREVEDQRSCLAPEMVEAITCLKDWEHATYGDQHRMVNAEFASELGLNM</sequence>
<evidence type="ECO:0000313" key="9">
    <source>
        <dbReference type="Proteomes" id="UP000006038"/>
    </source>
</evidence>
<feature type="domain" description="HAT C-terminal dimerisation" evidence="7">
    <location>
        <begin position="343"/>
        <end position="404"/>
    </location>
</feature>
<dbReference type="GO" id="GO:0005634">
    <property type="term" value="C:nucleus"/>
    <property type="evidence" value="ECO:0007669"/>
    <property type="project" value="UniProtKB-SubCell"/>
</dbReference>
<evidence type="ECO:0000313" key="8">
    <source>
        <dbReference type="EnsemblPlants" id="OB12G16910.1"/>
    </source>
</evidence>
<keyword evidence="9" id="KW-1185">Reference proteome</keyword>
<comment type="subcellular location">
    <subcellularLocation>
        <location evidence="1">Nucleus</location>
    </subcellularLocation>
</comment>
<evidence type="ECO:0000256" key="2">
    <source>
        <dbReference type="ARBA" id="ARBA00022723"/>
    </source>
</evidence>
<dbReference type="InterPro" id="IPR012337">
    <property type="entry name" value="RNaseH-like_sf"/>
</dbReference>
<accession>J3NCI3</accession>
<evidence type="ECO:0000256" key="3">
    <source>
        <dbReference type="ARBA" id="ARBA00022771"/>
    </source>
</evidence>
<dbReference type="InterPro" id="IPR052035">
    <property type="entry name" value="ZnF_BED_domain_contain"/>
</dbReference>
<dbReference type="InterPro" id="IPR008906">
    <property type="entry name" value="HATC_C_dom"/>
</dbReference>
<dbReference type="GO" id="GO:0046983">
    <property type="term" value="F:protein dimerization activity"/>
    <property type="evidence" value="ECO:0007669"/>
    <property type="project" value="InterPro"/>
</dbReference>
<dbReference type="PANTHER" id="PTHR46481:SF10">
    <property type="entry name" value="ZINC FINGER BED DOMAIN-CONTAINING PROTEIN 39"/>
    <property type="match status" value="1"/>
</dbReference>
<dbReference type="AlphaFoldDB" id="J3NCI3"/>
<evidence type="ECO:0000256" key="5">
    <source>
        <dbReference type="ARBA" id="ARBA00023242"/>
    </source>
</evidence>
<dbReference type="PANTHER" id="PTHR46481">
    <property type="entry name" value="ZINC FINGER BED DOMAIN-CONTAINING PROTEIN 4"/>
    <property type="match status" value="1"/>
</dbReference>
<evidence type="ECO:0000256" key="1">
    <source>
        <dbReference type="ARBA" id="ARBA00004123"/>
    </source>
</evidence>
<keyword evidence="4" id="KW-0862">Zinc</keyword>
<dbReference type="SUPFAM" id="SSF53098">
    <property type="entry name" value="Ribonuclease H-like"/>
    <property type="match status" value="1"/>
</dbReference>
<evidence type="ECO:0000259" key="7">
    <source>
        <dbReference type="Pfam" id="PF05699"/>
    </source>
</evidence>
<dbReference type="eggNOG" id="KOG1121">
    <property type="taxonomic scope" value="Eukaryota"/>
</dbReference>
<evidence type="ECO:0000256" key="6">
    <source>
        <dbReference type="SAM" id="MobiDB-lite"/>
    </source>
</evidence>
<keyword evidence="2" id="KW-0479">Metal-binding</keyword>
<proteinExistence type="predicted"/>
<feature type="region of interest" description="Disordered" evidence="6">
    <location>
        <begin position="1"/>
        <end position="23"/>
    </location>
</feature>
<dbReference type="Gramene" id="OB12G16910.1">
    <property type="protein sequence ID" value="OB12G16910.1"/>
    <property type="gene ID" value="OB12G16910"/>
</dbReference>
<keyword evidence="5" id="KW-0539">Nucleus</keyword>
<evidence type="ECO:0000256" key="4">
    <source>
        <dbReference type="ARBA" id="ARBA00022833"/>
    </source>
</evidence>
<dbReference type="HOGENOM" id="CLU_647924_0_0_1"/>
<dbReference type="OMA" id="LEAIMCL"/>